<protein>
    <submittedName>
        <fullName evidence="2">Uncharacterized protein</fullName>
    </submittedName>
</protein>
<evidence type="ECO:0000256" key="1">
    <source>
        <dbReference type="SAM" id="MobiDB-lite"/>
    </source>
</evidence>
<feature type="compositionally biased region" description="Polar residues" evidence="1">
    <location>
        <begin position="95"/>
        <end position="106"/>
    </location>
</feature>
<evidence type="ECO:0000313" key="2">
    <source>
        <dbReference type="EMBL" id="KZV29336.1"/>
    </source>
</evidence>
<dbReference type="AlphaFoldDB" id="A0A2Z7BBP8"/>
<organism evidence="2 3">
    <name type="scientific">Dorcoceras hygrometricum</name>
    <dbReference type="NCBI Taxonomy" id="472368"/>
    <lineage>
        <taxon>Eukaryota</taxon>
        <taxon>Viridiplantae</taxon>
        <taxon>Streptophyta</taxon>
        <taxon>Embryophyta</taxon>
        <taxon>Tracheophyta</taxon>
        <taxon>Spermatophyta</taxon>
        <taxon>Magnoliopsida</taxon>
        <taxon>eudicotyledons</taxon>
        <taxon>Gunneridae</taxon>
        <taxon>Pentapetalae</taxon>
        <taxon>asterids</taxon>
        <taxon>lamiids</taxon>
        <taxon>Lamiales</taxon>
        <taxon>Gesneriaceae</taxon>
        <taxon>Didymocarpoideae</taxon>
        <taxon>Trichosporeae</taxon>
        <taxon>Loxocarpinae</taxon>
        <taxon>Dorcoceras</taxon>
    </lineage>
</organism>
<feature type="region of interest" description="Disordered" evidence="1">
    <location>
        <begin position="95"/>
        <end position="205"/>
    </location>
</feature>
<evidence type="ECO:0000313" key="3">
    <source>
        <dbReference type="Proteomes" id="UP000250235"/>
    </source>
</evidence>
<gene>
    <name evidence="2" type="ORF">F511_16713</name>
</gene>
<sequence>MEFCLLHDIVAKALCVKAGYFDMVTSEKFDLIVVITAGLKVVNKKIMVVSETVEAGSQAVPAKSTSETSLDVDSLPLSRLKRRGAAPKRKLIMNPSNSETTMSIPQVQIKKNQRTQRQKQLKQTSGDRVDYKSGPNPEIPAEGAQGATAGEPEAHTETTTVLETRAGDESIACDPEGHVRTTPEQEERVDGTDSNIEEHEGVWIV</sequence>
<reference evidence="2 3" key="1">
    <citation type="journal article" date="2015" name="Proc. Natl. Acad. Sci. U.S.A.">
        <title>The resurrection genome of Boea hygrometrica: A blueprint for survival of dehydration.</title>
        <authorList>
            <person name="Xiao L."/>
            <person name="Yang G."/>
            <person name="Zhang L."/>
            <person name="Yang X."/>
            <person name="Zhao S."/>
            <person name="Ji Z."/>
            <person name="Zhou Q."/>
            <person name="Hu M."/>
            <person name="Wang Y."/>
            <person name="Chen M."/>
            <person name="Xu Y."/>
            <person name="Jin H."/>
            <person name="Xiao X."/>
            <person name="Hu G."/>
            <person name="Bao F."/>
            <person name="Hu Y."/>
            <person name="Wan P."/>
            <person name="Li L."/>
            <person name="Deng X."/>
            <person name="Kuang T."/>
            <person name="Xiang C."/>
            <person name="Zhu J.K."/>
            <person name="Oliver M.J."/>
            <person name="He Y."/>
        </authorList>
    </citation>
    <scope>NUCLEOTIDE SEQUENCE [LARGE SCALE GENOMIC DNA]</scope>
    <source>
        <strain evidence="3">cv. XS01</strain>
    </source>
</reference>
<dbReference type="Proteomes" id="UP000250235">
    <property type="component" value="Unassembled WGS sequence"/>
</dbReference>
<dbReference type="OrthoDB" id="1751168at2759"/>
<name>A0A2Z7BBP8_9LAMI</name>
<accession>A0A2Z7BBP8</accession>
<feature type="compositionally biased region" description="Basic and acidic residues" evidence="1">
    <location>
        <begin position="175"/>
        <end position="205"/>
    </location>
</feature>
<keyword evidence="3" id="KW-1185">Reference proteome</keyword>
<proteinExistence type="predicted"/>
<dbReference type="EMBL" id="KV009387">
    <property type="protein sequence ID" value="KZV29336.1"/>
    <property type="molecule type" value="Genomic_DNA"/>
</dbReference>
<feature type="compositionally biased region" description="Basic residues" evidence="1">
    <location>
        <begin position="111"/>
        <end position="120"/>
    </location>
</feature>